<keyword evidence="2" id="KW-1185">Reference proteome</keyword>
<gene>
    <name evidence="1" type="ORF">F3Y22_tig00006613pilonHSYRG00075</name>
</gene>
<organism evidence="1 2">
    <name type="scientific">Hibiscus syriacus</name>
    <name type="common">Rose of Sharon</name>
    <dbReference type="NCBI Taxonomy" id="106335"/>
    <lineage>
        <taxon>Eukaryota</taxon>
        <taxon>Viridiplantae</taxon>
        <taxon>Streptophyta</taxon>
        <taxon>Embryophyta</taxon>
        <taxon>Tracheophyta</taxon>
        <taxon>Spermatophyta</taxon>
        <taxon>Magnoliopsida</taxon>
        <taxon>eudicotyledons</taxon>
        <taxon>Gunneridae</taxon>
        <taxon>Pentapetalae</taxon>
        <taxon>rosids</taxon>
        <taxon>malvids</taxon>
        <taxon>Malvales</taxon>
        <taxon>Malvaceae</taxon>
        <taxon>Malvoideae</taxon>
        <taxon>Hibiscus</taxon>
    </lineage>
</organism>
<accession>A0A6A3CCS9</accession>
<reference evidence="1" key="1">
    <citation type="submission" date="2019-09" db="EMBL/GenBank/DDBJ databases">
        <title>Draft genome information of white flower Hibiscus syriacus.</title>
        <authorList>
            <person name="Kim Y.-M."/>
        </authorList>
    </citation>
    <scope>NUCLEOTIDE SEQUENCE [LARGE SCALE GENOMIC DNA]</scope>
    <source>
        <strain evidence="1">YM2019G1</strain>
    </source>
</reference>
<dbReference type="EMBL" id="VEPZ02000352">
    <property type="protein sequence ID" value="KAE8726586.1"/>
    <property type="molecule type" value="Genomic_DNA"/>
</dbReference>
<protein>
    <submittedName>
        <fullName evidence="1">Uncharacterized protein</fullName>
    </submittedName>
</protein>
<dbReference type="Proteomes" id="UP000436088">
    <property type="component" value="Unassembled WGS sequence"/>
</dbReference>
<comment type="caution">
    <text evidence="1">The sequence shown here is derived from an EMBL/GenBank/DDBJ whole genome shotgun (WGS) entry which is preliminary data.</text>
</comment>
<evidence type="ECO:0000313" key="2">
    <source>
        <dbReference type="Proteomes" id="UP000436088"/>
    </source>
</evidence>
<dbReference type="AlphaFoldDB" id="A0A6A3CCS9"/>
<evidence type="ECO:0000313" key="1">
    <source>
        <dbReference type="EMBL" id="KAE8726586.1"/>
    </source>
</evidence>
<name>A0A6A3CCS9_HIBSY</name>
<proteinExistence type="predicted"/>
<sequence length="130" mass="14871">MMFKIWRQQALLKISLVQDQEDLYQAFLKKFGVHEARFEVRVLMSSSPIDIAYAQFKIRKFFGIPWSTPPLGSGQPLEPSDRKNLDQARILRKKTMLVKPVPWTPIITSQPFTVATTLAMFKSALATSTL</sequence>